<organism evidence="2 3">
    <name type="scientific">Tahibacter soli</name>
    <dbReference type="NCBI Taxonomy" id="2983605"/>
    <lineage>
        <taxon>Bacteria</taxon>
        <taxon>Pseudomonadati</taxon>
        <taxon>Pseudomonadota</taxon>
        <taxon>Gammaproteobacteria</taxon>
        <taxon>Lysobacterales</taxon>
        <taxon>Rhodanobacteraceae</taxon>
        <taxon>Tahibacter</taxon>
    </lineage>
</organism>
<dbReference type="AlphaFoldDB" id="A0A9X4BH94"/>
<dbReference type="Proteomes" id="UP001139971">
    <property type="component" value="Unassembled WGS sequence"/>
</dbReference>
<reference evidence="2" key="1">
    <citation type="submission" date="2023-02" db="EMBL/GenBank/DDBJ databases">
        <title>Tahibacter soli sp. nov. isolated from soil.</title>
        <authorList>
            <person name="Baek J.H."/>
            <person name="Lee J.K."/>
            <person name="Choi D.G."/>
            <person name="Jeon C.O."/>
        </authorList>
    </citation>
    <scope>NUCLEOTIDE SEQUENCE</scope>
    <source>
        <strain evidence="2">BL</strain>
    </source>
</reference>
<feature type="compositionally biased region" description="Basic and acidic residues" evidence="1">
    <location>
        <begin position="86"/>
        <end position="99"/>
    </location>
</feature>
<proteinExistence type="predicted"/>
<protein>
    <submittedName>
        <fullName evidence="2">Uncharacterized protein</fullName>
    </submittedName>
</protein>
<sequence>MTTPSCFISDSSSVTRQCAHAGHDRLESAGAGRRIRRVVDVVGRQQFVERVHFSAIPHFFEVAAAEFAVTSSVRTVFRRFRGNGGQRERGGGDGERGAA</sequence>
<comment type="caution">
    <text evidence="2">The sequence shown here is derived from an EMBL/GenBank/DDBJ whole genome shotgun (WGS) entry which is preliminary data.</text>
</comment>
<accession>A0A9X4BH94</accession>
<dbReference type="RefSeq" id="WP_263541124.1">
    <property type="nucleotide sequence ID" value="NZ_JAOVZO020000011.1"/>
</dbReference>
<feature type="region of interest" description="Disordered" evidence="1">
    <location>
        <begin position="80"/>
        <end position="99"/>
    </location>
</feature>
<name>A0A9X4BH94_9GAMM</name>
<keyword evidence="3" id="KW-1185">Reference proteome</keyword>
<dbReference type="EMBL" id="JAOVZO020000011">
    <property type="protein sequence ID" value="MDC8012551.1"/>
    <property type="molecule type" value="Genomic_DNA"/>
</dbReference>
<evidence type="ECO:0000313" key="2">
    <source>
        <dbReference type="EMBL" id="MDC8012551.1"/>
    </source>
</evidence>
<gene>
    <name evidence="2" type="ORF">OD750_008320</name>
</gene>
<evidence type="ECO:0000313" key="3">
    <source>
        <dbReference type="Proteomes" id="UP001139971"/>
    </source>
</evidence>
<evidence type="ECO:0000256" key="1">
    <source>
        <dbReference type="SAM" id="MobiDB-lite"/>
    </source>
</evidence>